<gene>
    <name evidence="2" type="ORF">PQ457_06335</name>
</gene>
<evidence type="ECO:0000313" key="3">
    <source>
        <dbReference type="Proteomes" id="UP001218231"/>
    </source>
</evidence>
<protein>
    <recommendedName>
        <fullName evidence="4">DUF3618 domain-containing protein</fullName>
    </recommendedName>
</protein>
<keyword evidence="1" id="KW-0472">Membrane</keyword>
<keyword evidence="1" id="KW-1133">Transmembrane helix</keyword>
<organism evidence="2 3">
    <name type="scientific">Novosphingobium humi</name>
    <dbReference type="NCBI Taxonomy" id="2282397"/>
    <lineage>
        <taxon>Bacteria</taxon>
        <taxon>Pseudomonadati</taxon>
        <taxon>Pseudomonadota</taxon>
        <taxon>Alphaproteobacteria</taxon>
        <taxon>Sphingomonadales</taxon>
        <taxon>Sphingomonadaceae</taxon>
        <taxon>Novosphingobium</taxon>
    </lineage>
</organism>
<keyword evidence="3" id="KW-1185">Reference proteome</keyword>
<accession>A0ABY7U009</accession>
<reference evidence="2 3" key="1">
    <citation type="submission" date="2023-02" db="EMBL/GenBank/DDBJ databases">
        <title>Genome sequence of Novosphingobium humi KACC 19094.</title>
        <authorList>
            <person name="Kim S."/>
            <person name="Heo J."/>
            <person name="Kwon S.-W."/>
        </authorList>
    </citation>
    <scope>NUCLEOTIDE SEQUENCE [LARGE SCALE GENOMIC DNA]</scope>
    <source>
        <strain evidence="2 3">KACC 19094</strain>
    </source>
</reference>
<keyword evidence="1" id="KW-0812">Transmembrane</keyword>
<name>A0ABY7U009_9SPHN</name>
<evidence type="ECO:0000256" key="1">
    <source>
        <dbReference type="SAM" id="Phobius"/>
    </source>
</evidence>
<proteinExistence type="predicted"/>
<evidence type="ECO:0008006" key="4">
    <source>
        <dbReference type="Google" id="ProtNLM"/>
    </source>
</evidence>
<dbReference type="Proteomes" id="UP001218231">
    <property type="component" value="Chromosome"/>
</dbReference>
<sequence>MKVQIDDLLARLGAAQTDPRLDLIEAAVLEGAERARQPALSVPMLAGIAAIAMVSGALVSGLGAAPRAPVDPLGQGLALAPSTLLERAL</sequence>
<dbReference type="EMBL" id="CP117417">
    <property type="protein sequence ID" value="WCT78578.1"/>
    <property type="molecule type" value="Genomic_DNA"/>
</dbReference>
<dbReference type="RefSeq" id="WP_273618889.1">
    <property type="nucleotide sequence ID" value="NZ_CP117417.1"/>
</dbReference>
<evidence type="ECO:0000313" key="2">
    <source>
        <dbReference type="EMBL" id="WCT78578.1"/>
    </source>
</evidence>
<feature type="transmembrane region" description="Helical" evidence="1">
    <location>
        <begin position="44"/>
        <end position="65"/>
    </location>
</feature>